<dbReference type="EMBL" id="FQZP01000003">
    <property type="protein sequence ID" value="SHI48420.1"/>
    <property type="molecule type" value="Genomic_DNA"/>
</dbReference>
<feature type="transmembrane region" description="Helical" evidence="1">
    <location>
        <begin position="138"/>
        <end position="158"/>
    </location>
</feature>
<dbReference type="Proteomes" id="UP000324781">
    <property type="component" value="Unassembled WGS sequence"/>
</dbReference>
<dbReference type="AlphaFoldDB" id="A0A1M6BI20"/>
<keyword evidence="1" id="KW-1133">Transmembrane helix</keyword>
<feature type="transmembrane region" description="Helical" evidence="1">
    <location>
        <begin position="85"/>
        <end position="106"/>
    </location>
</feature>
<dbReference type="OrthoDB" id="1739543at2"/>
<keyword evidence="1" id="KW-0472">Membrane</keyword>
<keyword evidence="3" id="KW-1185">Reference proteome</keyword>
<keyword evidence="1" id="KW-0812">Transmembrane</keyword>
<organism evidence="2 3">
    <name type="scientific">Thermoclostridium caenicola</name>
    <dbReference type="NCBI Taxonomy" id="659425"/>
    <lineage>
        <taxon>Bacteria</taxon>
        <taxon>Bacillati</taxon>
        <taxon>Bacillota</taxon>
        <taxon>Clostridia</taxon>
        <taxon>Eubacteriales</taxon>
        <taxon>Oscillospiraceae</taxon>
        <taxon>Thermoclostridium</taxon>
    </lineage>
</organism>
<reference evidence="2 3" key="1">
    <citation type="submission" date="2016-11" db="EMBL/GenBank/DDBJ databases">
        <authorList>
            <person name="Varghese N."/>
            <person name="Submissions S."/>
        </authorList>
    </citation>
    <scope>NUCLEOTIDE SEQUENCE [LARGE SCALE GENOMIC DNA]</scope>
    <source>
        <strain evidence="2 3">DSM 19027</strain>
    </source>
</reference>
<feature type="transmembrane region" description="Helical" evidence="1">
    <location>
        <begin position="12"/>
        <end position="37"/>
    </location>
</feature>
<dbReference type="RefSeq" id="WP_149677564.1">
    <property type="nucleotide sequence ID" value="NZ_FQZP01000003.1"/>
</dbReference>
<sequence length="181" mass="20519">MDNRFSSILKRALRVTADYVTAFILFCVLSASVFGLVRTETPVFIPWISFATFLILFGLVYVDMRNIGFKENRPQYNLNPSRFKGLLYGAIGIVPVLLVQMAVLAVNVPEGFEGLKRRIFQLISGPLYWIAKILGNEAWHYSVTLVSIIVMAFLGYLAGHRKFYLTTWVKTTLGTRKDRSA</sequence>
<gene>
    <name evidence="2" type="ORF">SAMN05444373_100316</name>
</gene>
<proteinExistence type="predicted"/>
<evidence type="ECO:0000256" key="1">
    <source>
        <dbReference type="SAM" id="Phobius"/>
    </source>
</evidence>
<protein>
    <submittedName>
        <fullName evidence="2">Uncharacterized protein</fullName>
    </submittedName>
</protein>
<evidence type="ECO:0000313" key="3">
    <source>
        <dbReference type="Proteomes" id="UP000324781"/>
    </source>
</evidence>
<feature type="transmembrane region" description="Helical" evidence="1">
    <location>
        <begin position="43"/>
        <end position="64"/>
    </location>
</feature>
<name>A0A1M6BI20_9FIRM</name>
<evidence type="ECO:0000313" key="2">
    <source>
        <dbReference type="EMBL" id="SHI48420.1"/>
    </source>
</evidence>
<accession>A0A1M6BI20</accession>